<dbReference type="KEGG" id="pbk:Back11_34000"/>
<protein>
    <submittedName>
        <fullName evidence="1">Uncharacterized protein</fullName>
    </submittedName>
</protein>
<evidence type="ECO:0000313" key="2">
    <source>
        <dbReference type="Proteomes" id="UP000275368"/>
    </source>
</evidence>
<dbReference type="AlphaFoldDB" id="A0A3G9J114"/>
<gene>
    <name evidence="1" type="ORF">Back11_34000</name>
</gene>
<dbReference type="Proteomes" id="UP000275368">
    <property type="component" value="Chromosome"/>
</dbReference>
<dbReference type="EMBL" id="AP019308">
    <property type="protein sequence ID" value="BBH22055.1"/>
    <property type="molecule type" value="Genomic_DNA"/>
</dbReference>
<organism evidence="1 2">
    <name type="scientific">Paenibacillus baekrokdamisoli</name>
    <dbReference type="NCBI Taxonomy" id="1712516"/>
    <lineage>
        <taxon>Bacteria</taxon>
        <taxon>Bacillati</taxon>
        <taxon>Bacillota</taxon>
        <taxon>Bacilli</taxon>
        <taxon>Bacillales</taxon>
        <taxon>Paenibacillaceae</taxon>
        <taxon>Paenibacillus</taxon>
    </lineage>
</organism>
<name>A0A3G9J114_9BACL</name>
<keyword evidence="2" id="KW-1185">Reference proteome</keyword>
<accession>A0A3G9J114</accession>
<evidence type="ECO:0000313" key="1">
    <source>
        <dbReference type="EMBL" id="BBH22055.1"/>
    </source>
</evidence>
<reference evidence="1 2" key="1">
    <citation type="submission" date="2018-11" db="EMBL/GenBank/DDBJ databases">
        <title>Complete genome sequence of Paenibacillus baekrokdamisoli strain KCTC 33723.</title>
        <authorList>
            <person name="Kang S.W."/>
            <person name="Lee K.C."/>
            <person name="Kim K.K."/>
            <person name="Kim J.S."/>
            <person name="Kim D.S."/>
            <person name="Ko S.H."/>
            <person name="Yang S.H."/>
            <person name="Lee J.S."/>
        </authorList>
    </citation>
    <scope>NUCLEOTIDE SEQUENCE [LARGE SCALE GENOMIC DNA]</scope>
    <source>
        <strain evidence="1 2">KCTC 33723</strain>
    </source>
</reference>
<sequence length="43" mass="4895">MNVVNATKDDLKGWLELASEVEYLFGPMVEDPKFIQILPESVK</sequence>
<proteinExistence type="predicted"/>